<dbReference type="Proteomes" id="UP000625527">
    <property type="component" value="Unassembled WGS sequence"/>
</dbReference>
<sequence length="226" mass="23301">MSLVSRLMENKRAVASAGVVTIFSGALLGLALWYDGEATADVVLNDSGIWVTRASHGELGRYNFEAGAIDGIMDTNSTTFDVSQDGGRVLFDNDGASEASPVDPAHLQFGGTLALPTGAQVASGGATSAVYDGESGRLWVLPFDGAQAFDEEELEPTAEIGHGGELAVGTDGTVYVATTAEGGELTIVPTSSRGVPGEVETERISVPENATLQVSAVGDRPVVLDR</sequence>
<reference evidence="2 3" key="1">
    <citation type="submission" date="2020-10" db="EMBL/GenBank/DDBJ databases">
        <title>Myceligenerans pegani sp. nov., an endophytic actinomycete isolated from Peganum harmala L. in Xinjiang, China.</title>
        <authorList>
            <person name="Xin L."/>
        </authorList>
    </citation>
    <scope>NUCLEOTIDE SEQUENCE [LARGE SCALE GENOMIC DNA]</scope>
    <source>
        <strain evidence="2 3">TRM65318</strain>
    </source>
</reference>
<comment type="caution">
    <text evidence="2">The sequence shown here is derived from an EMBL/GenBank/DDBJ whole genome shotgun (WGS) entry which is preliminary data.</text>
</comment>
<evidence type="ECO:0000256" key="1">
    <source>
        <dbReference type="SAM" id="Phobius"/>
    </source>
</evidence>
<keyword evidence="1" id="KW-0472">Membrane</keyword>
<dbReference type="SUPFAM" id="SSF63829">
    <property type="entry name" value="Calcium-dependent phosphotriesterase"/>
    <property type="match status" value="1"/>
</dbReference>
<evidence type="ECO:0000313" key="2">
    <source>
        <dbReference type="EMBL" id="MBE1878569.1"/>
    </source>
</evidence>
<keyword evidence="3" id="KW-1185">Reference proteome</keyword>
<keyword evidence="1" id="KW-0812">Transmembrane</keyword>
<protein>
    <submittedName>
        <fullName evidence="2">Fibronectin type III domain-containing protein</fullName>
    </submittedName>
</protein>
<organism evidence="2 3">
    <name type="scientific">Myceligenerans pegani</name>
    <dbReference type="NCBI Taxonomy" id="2776917"/>
    <lineage>
        <taxon>Bacteria</taxon>
        <taxon>Bacillati</taxon>
        <taxon>Actinomycetota</taxon>
        <taxon>Actinomycetes</taxon>
        <taxon>Micrococcales</taxon>
        <taxon>Promicromonosporaceae</taxon>
        <taxon>Myceligenerans</taxon>
    </lineage>
</organism>
<evidence type="ECO:0000313" key="3">
    <source>
        <dbReference type="Proteomes" id="UP000625527"/>
    </source>
</evidence>
<name>A0ABR9N4I3_9MICO</name>
<dbReference type="EMBL" id="JADAQT010000110">
    <property type="protein sequence ID" value="MBE1878569.1"/>
    <property type="molecule type" value="Genomic_DNA"/>
</dbReference>
<keyword evidence="1" id="KW-1133">Transmembrane helix</keyword>
<feature type="non-terminal residue" evidence="2">
    <location>
        <position position="226"/>
    </location>
</feature>
<gene>
    <name evidence="2" type="ORF">IHE71_23015</name>
</gene>
<feature type="transmembrane region" description="Helical" evidence="1">
    <location>
        <begin position="12"/>
        <end position="34"/>
    </location>
</feature>
<accession>A0ABR9N4I3</accession>
<proteinExistence type="predicted"/>